<dbReference type="EMBL" id="FOCQ01000005">
    <property type="protein sequence ID" value="SEN07581.1"/>
    <property type="molecule type" value="Genomic_DNA"/>
</dbReference>
<evidence type="ECO:0000313" key="1">
    <source>
        <dbReference type="EMBL" id="SEN07581.1"/>
    </source>
</evidence>
<dbReference type="RefSeq" id="WP_089966865.1">
    <property type="nucleotide sequence ID" value="NZ_FOCQ01000005.1"/>
</dbReference>
<evidence type="ECO:0000313" key="2">
    <source>
        <dbReference type="Proteomes" id="UP000199695"/>
    </source>
</evidence>
<dbReference type="SUPFAM" id="SSF55781">
    <property type="entry name" value="GAF domain-like"/>
    <property type="match status" value="1"/>
</dbReference>
<dbReference type="InterPro" id="IPR029016">
    <property type="entry name" value="GAF-like_dom_sf"/>
</dbReference>
<dbReference type="Gene3D" id="3.30.450.40">
    <property type="match status" value="1"/>
</dbReference>
<accession>A0A1H8DJS5</accession>
<proteinExistence type="predicted"/>
<dbReference type="OrthoDB" id="2988533at2"/>
<dbReference type="Proteomes" id="UP000199695">
    <property type="component" value="Unassembled WGS sequence"/>
</dbReference>
<organism evidence="1 2">
    <name type="scientific">Lihuaxuella thermophila</name>
    <dbReference type="NCBI Taxonomy" id="1173111"/>
    <lineage>
        <taxon>Bacteria</taxon>
        <taxon>Bacillati</taxon>
        <taxon>Bacillota</taxon>
        <taxon>Bacilli</taxon>
        <taxon>Bacillales</taxon>
        <taxon>Thermoactinomycetaceae</taxon>
        <taxon>Lihuaxuella</taxon>
    </lineage>
</organism>
<reference evidence="1 2" key="1">
    <citation type="submission" date="2016-10" db="EMBL/GenBank/DDBJ databases">
        <authorList>
            <person name="de Groot N.N."/>
        </authorList>
    </citation>
    <scope>NUCLEOTIDE SEQUENCE [LARGE SCALE GENOMIC DNA]</scope>
    <source>
        <strain evidence="1 2">DSM 46701</strain>
    </source>
</reference>
<dbReference type="STRING" id="1173111.SAMN05444955_105222"/>
<protein>
    <recommendedName>
        <fullName evidence="3">GAF domain-containing protein</fullName>
    </recommendedName>
</protein>
<keyword evidence="2" id="KW-1185">Reference proteome</keyword>
<sequence length="146" mass="16252">MRKADLLDELRSEIGVVSDKSAGEIGRLYRFVCDILVEKVAVYQSVSIYLTHSATFQCEYHRGHRLLPDEVPFGEGLFSLAAVRGGIVREKIGTRTEVFVPFYRGHHLVGELVVISAPGGMIDDEDVTLFCELASLFESKVKECNS</sequence>
<gene>
    <name evidence="1" type="ORF">SAMN05444955_105222</name>
</gene>
<evidence type="ECO:0008006" key="3">
    <source>
        <dbReference type="Google" id="ProtNLM"/>
    </source>
</evidence>
<name>A0A1H8DJS5_9BACL</name>
<dbReference type="AlphaFoldDB" id="A0A1H8DJS5"/>